<dbReference type="InterPro" id="IPR040577">
    <property type="entry name" value="Gln-synt_C"/>
</dbReference>
<dbReference type="GO" id="GO:0004356">
    <property type="term" value="F:glutamine synthetase activity"/>
    <property type="evidence" value="ECO:0007669"/>
    <property type="project" value="InterPro"/>
</dbReference>
<dbReference type="Pfam" id="PF18318">
    <property type="entry name" value="Gln-synt_C-ter"/>
    <property type="match status" value="1"/>
</dbReference>
<gene>
    <name evidence="4" type="ORF">CYCCA115_LOCUS7875</name>
</gene>
<protein>
    <recommendedName>
        <fullName evidence="3">GS catalytic domain-containing protein</fullName>
    </recommendedName>
</protein>
<feature type="domain" description="GS catalytic" evidence="3">
    <location>
        <begin position="186"/>
        <end position="595"/>
    </location>
</feature>
<evidence type="ECO:0000313" key="4">
    <source>
        <dbReference type="EMBL" id="CAJ1942294.1"/>
    </source>
</evidence>
<dbReference type="EMBL" id="CAKOGP040001112">
    <property type="protein sequence ID" value="CAJ1942294.1"/>
    <property type="molecule type" value="Genomic_DNA"/>
</dbReference>
<dbReference type="Pfam" id="PF12437">
    <property type="entry name" value="GSIII_N"/>
    <property type="match status" value="1"/>
</dbReference>
<dbReference type="PANTHER" id="PTHR42974">
    <property type="entry name" value="GLUTAMINE SYNTHETASE"/>
    <property type="match status" value="1"/>
</dbReference>
<evidence type="ECO:0000259" key="3">
    <source>
        <dbReference type="PROSITE" id="PS51987"/>
    </source>
</evidence>
<name>A0AAD2CQ50_9STRA</name>
<comment type="caution">
    <text evidence="4">The sequence shown here is derived from an EMBL/GenBank/DDBJ whole genome shotgun (WGS) entry which is preliminary data.</text>
</comment>
<comment type="similarity">
    <text evidence="1 2">Belongs to the glutamine synthetase family.</text>
</comment>
<dbReference type="InterPro" id="IPR052725">
    <property type="entry name" value="GS_Type-3"/>
</dbReference>
<dbReference type="PANTHER" id="PTHR42974:SF1">
    <property type="entry name" value="TYPE-3 GLUTAMINE SYNTHETASE"/>
    <property type="match status" value="1"/>
</dbReference>
<evidence type="ECO:0000313" key="5">
    <source>
        <dbReference type="Proteomes" id="UP001295423"/>
    </source>
</evidence>
<keyword evidence="5" id="KW-1185">Reference proteome</keyword>
<sequence length="689" mass="75053">MLAVLSRSRIPGRKASRFASSLVGYDDYGKDVFTGKVADEYLKKHGASKELMNSGNWTVADPDTVANAVFDWAIERGANTYCHLFQPLASNGVRFGMTGQVQSTMMTIDEKNQVAQGFSGKDLVKGVADASYLQTGGLVTSQKANGILAIDTSSPIFCRGDVVFIPAVFVSEDGVALDEKTPLLRSNEALSREAKRLLPLLGLDASNGLDTYLGIEQEFFLVPRDHYYRRPDLQDTGRTLMGKGAAKSQEIANHYLAPLSSATSALACLQEIQDETWSMGIPLKTRHREAGPNQFKLICSRGKSAARIDQNLMVMQVIEEIAAKHGLAALLHEKPFEGIKGSSKNIRWSMKTREGLNLLDPNAVLEDCENEDAFPIIMAAIISGLVEYGDLVRIAMSSPGNELHTGDRKPTTVSACLGDDLTAGLQGYVNDWIAAYKPSNKVLDLGIGEVLPFEISQANQNNTSLFEYRANGLDFRGLGSGQNISMANTVLNSIVANKFSEFAGRIEAGETPGEVAKKALKTIFNGDVFVSSGDGHSDLEAIEALSTQKHTSFFEKMRVFSSEELTARQIVLYEHYAGIIEMEALVMVKVILHRVLPAMRALEHESLNDMTSSLGSLEEAIQGLQDATSAKEKAALAKELRLGEMVTARSICDQAEGTIPSEHWSLATYKELQSLDSHTVTEADYFGEI</sequence>
<dbReference type="Pfam" id="PF00120">
    <property type="entry name" value="Gln-synt_C"/>
    <property type="match status" value="1"/>
</dbReference>
<evidence type="ECO:0000256" key="1">
    <source>
        <dbReference type="PROSITE-ProRule" id="PRU01331"/>
    </source>
</evidence>
<dbReference type="SMART" id="SM01230">
    <property type="entry name" value="Gln-synt_C"/>
    <property type="match status" value="1"/>
</dbReference>
<dbReference type="PROSITE" id="PS51987">
    <property type="entry name" value="GS_CATALYTIC"/>
    <property type="match status" value="1"/>
</dbReference>
<dbReference type="AlphaFoldDB" id="A0AAD2CQ50"/>
<dbReference type="InterPro" id="IPR014746">
    <property type="entry name" value="Gln_synth/guanido_kin_cat_dom"/>
</dbReference>
<evidence type="ECO:0000256" key="2">
    <source>
        <dbReference type="RuleBase" id="RU000384"/>
    </source>
</evidence>
<dbReference type="Gene3D" id="3.30.590.10">
    <property type="entry name" value="Glutamine synthetase/guanido kinase, catalytic domain"/>
    <property type="match status" value="1"/>
</dbReference>
<dbReference type="InterPro" id="IPR022147">
    <property type="entry name" value="GSIII_N"/>
</dbReference>
<proteinExistence type="inferred from homology"/>
<reference evidence="4" key="1">
    <citation type="submission" date="2023-08" db="EMBL/GenBank/DDBJ databases">
        <authorList>
            <person name="Audoor S."/>
            <person name="Bilcke G."/>
        </authorList>
    </citation>
    <scope>NUCLEOTIDE SEQUENCE</scope>
</reference>
<organism evidence="4 5">
    <name type="scientific">Cylindrotheca closterium</name>
    <dbReference type="NCBI Taxonomy" id="2856"/>
    <lineage>
        <taxon>Eukaryota</taxon>
        <taxon>Sar</taxon>
        <taxon>Stramenopiles</taxon>
        <taxon>Ochrophyta</taxon>
        <taxon>Bacillariophyta</taxon>
        <taxon>Bacillariophyceae</taxon>
        <taxon>Bacillariophycidae</taxon>
        <taxon>Bacillariales</taxon>
        <taxon>Bacillariaceae</taxon>
        <taxon>Cylindrotheca</taxon>
    </lineage>
</organism>
<dbReference type="Proteomes" id="UP001295423">
    <property type="component" value="Unassembled WGS sequence"/>
</dbReference>
<dbReference type="SUPFAM" id="SSF55931">
    <property type="entry name" value="Glutamine synthetase/guanido kinase"/>
    <property type="match status" value="1"/>
</dbReference>
<dbReference type="Gene3D" id="1.20.120.1560">
    <property type="match status" value="1"/>
</dbReference>
<accession>A0AAD2CQ50</accession>
<dbReference type="InterPro" id="IPR008146">
    <property type="entry name" value="Gln_synth_cat_dom"/>
</dbReference>